<accession>Q1JWL4</accession>
<dbReference type="Proteomes" id="UP000005695">
    <property type="component" value="Unassembled WGS sequence"/>
</dbReference>
<dbReference type="EMBL" id="AAEW02000020">
    <property type="protein sequence ID" value="EAT14665.1"/>
    <property type="molecule type" value="Genomic_DNA"/>
</dbReference>
<evidence type="ECO:0000313" key="2">
    <source>
        <dbReference type="Proteomes" id="UP000005695"/>
    </source>
</evidence>
<reference evidence="1" key="2">
    <citation type="submission" date="2006-05" db="EMBL/GenBank/DDBJ databases">
        <title>Sequencing of the draft genome and assembly of Desulfuromonas acetoxidans DSM 684.</title>
        <authorList>
            <consortium name="US DOE Joint Genome Institute (JGI-PGF)"/>
            <person name="Copeland A."/>
            <person name="Lucas S."/>
            <person name="Lapidus A."/>
            <person name="Barry K."/>
            <person name="Detter J.C."/>
            <person name="Glavina del Rio T."/>
            <person name="Hammon N."/>
            <person name="Israni S."/>
            <person name="Dalin E."/>
            <person name="Tice H."/>
            <person name="Bruce D."/>
            <person name="Pitluck S."/>
            <person name="Richardson P."/>
        </authorList>
    </citation>
    <scope>NUCLEOTIDE SEQUENCE [LARGE SCALE GENOMIC DNA]</scope>
    <source>
        <strain evidence="1">DSM 684</strain>
    </source>
</reference>
<evidence type="ECO:0008006" key="3">
    <source>
        <dbReference type="Google" id="ProtNLM"/>
    </source>
</evidence>
<organism evidence="1 2">
    <name type="scientific">Desulfuromonas acetoxidans (strain DSM 684 / 11070)</name>
    <dbReference type="NCBI Taxonomy" id="281689"/>
    <lineage>
        <taxon>Bacteria</taxon>
        <taxon>Pseudomonadati</taxon>
        <taxon>Thermodesulfobacteriota</taxon>
        <taxon>Desulfuromonadia</taxon>
        <taxon>Desulfuromonadales</taxon>
        <taxon>Desulfuromonadaceae</taxon>
        <taxon>Desulfuromonas</taxon>
    </lineage>
</organism>
<protein>
    <recommendedName>
        <fullName evidence="3">DUF3800 domain-containing protein</fullName>
    </recommendedName>
</protein>
<dbReference type="InterPro" id="IPR024524">
    <property type="entry name" value="DUF3800"/>
</dbReference>
<name>Q1JWL4_DESA6</name>
<gene>
    <name evidence="1" type="ORF">Dace_0629</name>
</gene>
<reference evidence="1" key="1">
    <citation type="submission" date="2006-05" db="EMBL/GenBank/DDBJ databases">
        <title>Annotation of the draft genome assembly of Desulfuromonas acetoxidans DSM 684.</title>
        <authorList>
            <consortium name="US DOE Joint Genome Institute (JGI-ORNL)"/>
            <person name="Larimer F."/>
            <person name="Land M."/>
            <person name="Hauser L."/>
        </authorList>
    </citation>
    <scope>NUCLEOTIDE SEQUENCE [LARGE SCALE GENOMIC DNA]</scope>
    <source>
        <strain evidence="1">DSM 684</strain>
    </source>
</reference>
<keyword evidence="2" id="KW-1185">Reference proteome</keyword>
<dbReference type="Pfam" id="PF12686">
    <property type="entry name" value="DUF3800"/>
    <property type="match status" value="1"/>
</dbReference>
<dbReference type="AlphaFoldDB" id="Q1JWL4"/>
<sequence>MLTQGKYRVHFFYLDESGDTGANLQDEQQPIFVLAGLSVADKKWNNTKERLDRIISDYFNGNVPQGFEVHSNELLSPNGEGPFDGHPIQDRLQLVRDLLGLIDELGHHVHFFALEKESLVNAECAFDTVYDSNHPYLLSFDYLITYMNWHVKENLGQSARGMIVLDEKEEHHESVEAIVQNRRFEVPKNQKVKWIVEFSYPIDSRKNPMIQLSDLVALCIRRFLEIEKGYKPNMPDIVRTFYAECFNTIDKRVKGRRLVERNGRNLNHLNEHLTNVQCKPRTQWRRAYGIQRN</sequence>
<evidence type="ECO:0000313" key="1">
    <source>
        <dbReference type="EMBL" id="EAT14665.1"/>
    </source>
</evidence>
<comment type="caution">
    <text evidence="1">The sequence shown here is derived from an EMBL/GenBank/DDBJ whole genome shotgun (WGS) entry which is preliminary data.</text>
</comment>
<proteinExistence type="predicted"/>